<gene>
    <name evidence="2" type="ORF">RM445_26555</name>
</gene>
<dbReference type="EMBL" id="JAVREJ010000025">
    <property type="protein sequence ID" value="MDT0353079.1"/>
    <property type="molecule type" value="Genomic_DNA"/>
</dbReference>
<evidence type="ECO:0000313" key="2">
    <source>
        <dbReference type="EMBL" id="MDT0353079.1"/>
    </source>
</evidence>
<dbReference type="InterPro" id="IPR001584">
    <property type="entry name" value="Integrase_cat-core"/>
</dbReference>
<dbReference type="SUPFAM" id="SSF53098">
    <property type="entry name" value="Ribonuclease H-like"/>
    <property type="match status" value="1"/>
</dbReference>
<dbReference type="Gene3D" id="3.30.420.10">
    <property type="entry name" value="Ribonuclease H-like superfamily/Ribonuclease H"/>
    <property type="match status" value="1"/>
</dbReference>
<dbReference type="NCBIfam" id="NF033563">
    <property type="entry name" value="transpos_IS30"/>
    <property type="match status" value="1"/>
</dbReference>
<organism evidence="2 3">
    <name type="scientific">Pseudonocardia charpentierae</name>
    <dbReference type="NCBI Taxonomy" id="3075545"/>
    <lineage>
        <taxon>Bacteria</taxon>
        <taxon>Bacillati</taxon>
        <taxon>Actinomycetota</taxon>
        <taxon>Actinomycetes</taxon>
        <taxon>Pseudonocardiales</taxon>
        <taxon>Pseudonocardiaceae</taxon>
        <taxon>Pseudonocardia</taxon>
    </lineage>
</organism>
<dbReference type="PANTHER" id="PTHR10948:SF23">
    <property type="entry name" value="TRANSPOSASE INSI FOR INSERTION SEQUENCE ELEMENT IS30A-RELATED"/>
    <property type="match status" value="1"/>
</dbReference>
<protein>
    <submittedName>
        <fullName evidence="2">IS30 family transposase</fullName>
    </submittedName>
</protein>
<reference evidence="3" key="1">
    <citation type="submission" date="2023-07" db="EMBL/GenBank/DDBJ databases">
        <title>30 novel species of actinomycetes from the DSMZ collection.</title>
        <authorList>
            <person name="Nouioui I."/>
        </authorList>
    </citation>
    <scope>NUCLEOTIDE SEQUENCE [LARGE SCALE GENOMIC DNA]</scope>
    <source>
        <strain evidence="3">DSM 45834</strain>
    </source>
</reference>
<evidence type="ECO:0000259" key="1">
    <source>
        <dbReference type="PROSITE" id="PS50994"/>
    </source>
</evidence>
<dbReference type="PROSITE" id="PS50994">
    <property type="entry name" value="INTEGRASE"/>
    <property type="match status" value="1"/>
</dbReference>
<feature type="domain" description="Integrase catalytic" evidence="1">
    <location>
        <begin position="1"/>
        <end position="148"/>
    </location>
</feature>
<dbReference type="InterPro" id="IPR053392">
    <property type="entry name" value="Transposase_IS30-like"/>
</dbReference>
<proteinExistence type="predicted"/>
<evidence type="ECO:0000313" key="3">
    <source>
        <dbReference type="Proteomes" id="UP001183202"/>
    </source>
</evidence>
<dbReference type="PANTHER" id="PTHR10948">
    <property type="entry name" value="TRANSPOSASE"/>
    <property type="match status" value="1"/>
</dbReference>
<name>A0ABU2NKE5_9PSEU</name>
<sequence>MEGDLIIGRGQRSAIATLVERTSRFVVLVALRGGHKAPSVRDALIAALRSQPASLRKTLTWDRGRELFWHEQISAATGTEIFFGDTHSPWQRGTNENTDGLLRQYFPKHTDLNEHDARVLARVARELNRRPRLVLDERTPQEVMRDCRATAAHL</sequence>
<comment type="caution">
    <text evidence="2">The sequence shown here is derived from an EMBL/GenBank/DDBJ whole genome shotgun (WGS) entry which is preliminary data.</text>
</comment>
<keyword evidence="3" id="KW-1185">Reference proteome</keyword>
<dbReference type="RefSeq" id="WP_311559593.1">
    <property type="nucleotide sequence ID" value="NZ_JAVREJ010000025.1"/>
</dbReference>
<dbReference type="InterPro" id="IPR036397">
    <property type="entry name" value="RNaseH_sf"/>
</dbReference>
<dbReference type="Pfam" id="PF00665">
    <property type="entry name" value="rve"/>
    <property type="match status" value="1"/>
</dbReference>
<dbReference type="InterPro" id="IPR012337">
    <property type="entry name" value="RNaseH-like_sf"/>
</dbReference>
<dbReference type="Proteomes" id="UP001183202">
    <property type="component" value="Unassembled WGS sequence"/>
</dbReference>
<accession>A0ABU2NKE5</accession>
<dbReference type="InterPro" id="IPR051917">
    <property type="entry name" value="Transposase-Integrase"/>
</dbReference>